<sequence>MSYENKSVPNEIKRWNWGAFIFNIYWGIGNKSYLPLLTLIPLLNIVWIFVCGIKGNEWAWKNGDYDSVETFMKVQETWNRAGLFCFIISIVVTFIMFFFLSSIIAIFGAASMQGHY</sequence>
<dbReference type="RefSeq" id="WP_004917933.1">
    <property type="nucleotide sequence ID" value="NC_017731.1"/>
</dbReference>
<feature type="transmembrane region" description="Helical" evidence="1">
    <location>
        <begin position="33"/>
        <end position="53"/>
    </location>
</feature>
<evidence type="ECO:0000313" key="2">
    <source>
        <dbReference type="EMBL" id="AFH95049.1"/>
    </source>
</evidence>
<keyword evidence="1" id="KW-1133">Transmembrane helix</keyword>
<name>A0A140NNJ7_PROSM</name>
<dbReference type="GeneID" id="93520133"/>
<dbReference type="EMBL" id="CP003488">
    <property type="protein sequence ID" value="AFH95049.1"/>
    <property type="molecule type" value="Genomic_DNA"/>
</dbReference>
<dbReference type="Proteomes" id="UP000005012">
    <property type="component" value="Chromosome"/>
</dbReference>
<dbReference type="OrthoDB" id="9815959at2"/>
<gene>
    <name evidence="2" type="ordered locus">S70_16170</name>
</gene>
<dbReference type="PATRIC" id="fig|1157951.4.peg.3250"/>
<proteinExistence type="predicted"/>
<reference evidence="2 3" key="1">
    <citation type="journal article" date="2012" name="J. Bacteriol.">
        <title>Complete Genome Sequence of Providencia stuartii Clinical Isolate MRSN 2154.</title>
        <authorList>
            <person name="Clifford R.J."/>
            <person name="Hang J."/>
            <person name="Riley M.C."/>
            <person name="Onmus-Leone F."/>
            <person name="Kuschner R.A."/>
            <person name="Lesho E.P."/>
            <person name="Waterman P.E."/>
        </authorList>
    </citation>
    <scope>NUCLEOTIDE SEQUENCE [LARGE SCALE GENOMIC DNA]</scope>
    <source>
        <strain evidence="2 3">MRSN 2154</strain>
    </source>
</reference>
<keyword evidence="1" id="KW-0472">Membrane</keyword>
<evidence type="ECO:0000256" key="1">
    <source>
        <dbReference type="SAM" id="Phobius"/>
    </source>
</evidence>
<reference evidence="3" key="2">
    <citation type="submission" date="2012-04" db="EMBL/GenBank/DDBJ databases">
        <title>Complete genome sequence of Providencia stuartii clinical isolate MRSN 2154.</title>
        <authorList>
            <person name="Clifford R.J."/>
            <person name="Hang J."/>
            <person name="Riley M.C."/>
            <person name="Onmus-Leone F."/>
            <person name="Kuschner R.A."/>
            <person name="Lesho E.P."/>
            <person name="Waterman P.E."/>
        </authorList>
    </citation>
    <scope>NUCLEOTIDE SEQUENCE [LARGE SCALE GENOMIC DNA]</scope>
    <source>
        <strain evidence="3">MRSN 2154</strain>
    </source>
</reference>
<dbReference type="AlphaFoldDB" id="A0A140NNJ7"/>
<evidence type="ECO:0000313" key="3">
    <source>
        <dbReference type="Proteomes" id="UP000005012"/>
    </source>
</evidence>
<dbReference type="KEGG" id="psi:S70_16170"/>
<feature type="transmembrane region" description="Helical" evidence="1">
    <location>
        <begin position="81"/>
        <end position="110"/>
    </location>
</feature>
<protein>
    <submittedName>
        <fullName evidence="2">Uncharacterized protein</fullName>
    </submittedName>
</protein>
<dbReference type="HOGENOM" id="CLU_155851_0_0_6"/>
<organism evidence="2 3">
    <name type="scientific">Providencia stuartii (strain MRSN 2154)</name>
    <dbReference type="NCBI Taxonomy" id="1157951"/>
    <lineage>
        <taxon>Bacteria</taxon>
        <taxon>Pseudomonadati</taxon>
        <taxon>Pseudomonadota</taxon>
        <taxon>Gammaproteobacteria</taxon>
        <taxon>Enterobacterales</taxon>
        <taxon>Morganellaceae</taxon>
        <taxon>Providencia</taxon>
    </lineage>
</organism>
<accession>A0A140NNJ7</accession>
<keyword evidence="1" id="KW-0812">Transmembrane</keyword>